<comment type="caution">
    <text evidence="2">The sequence shown here is derived from an EMBL/GenBank/DDBJ whole genome shotgun (WGS) entry which is preliminary data.</text>
</comment>
<accession>A0AAN8CQI6</accession>
<name>A0AAN8CQI6_9TELE</name>
<reference evidence="2 3" key="1">
    <citation type="journal article" date="2023" name="Mol. Biol. Evol.">
        <title>Genomics of Secondarily Temperate Adaptation in the Only Non-Antarctic Icefish.</title>
        <authorList>
            <person name="Rivera-Colon A.G."/>
            <person name="Rayamajhi N."/>
            <person name="Minhas B.F."/>
            <person name="Madrigal G."/>
            <person name="Bilyk K.T."/>
            <person name="Yoon V."/>
            <person name="Hune M."/>
            <person name="Gregory S."/>
            <person name="Cheng C.H.C."/>
            <person name="Catchen J.M."/>
        </authorList>
    </citation>
    <scope>NUCLEOTIDE SEQUENCE [LARGE SCALE GENOMIC DNA]</scope>
    <source>
        <strain evidence="2">JC2023a</strain>
    </source>
</reference>
<gene>
    <name evidence="2" type="ORF">CesoFtcFv8_004651</name>
</gene>
<keyword evidence="3" id="KW-1185">Reference proteome</keyword>
<protein>
    <submittedName>
        <fullName evidence="2">Uncharacterized protein</fullName>
    </submittedName>
</protein>
<dbReference type="AlphaFoldDB" id="A0AAN8CQI6"/>
<organism evidence="2 3">
    <name type="scientific">Champsocephalus esox</name>
    <name type="common">pike icefish</name>
    <dbReference type="NCBI Taxonomy" id="159716"/>
    <lineage>
        <taxon>Eukaryota</taxon>
        <taxon>Metazoa</taxon>
        <taxon>Chordata</taxon>
        <taxon>Craniata</taxon>
        <taxon>Vertebrata</taxon>
        <taxon>Euteleostomi</taxon>
        <taxon>Actinopterygii</taxon>
        <taxon>Neopterygii</taxon>
        <taxon>Teleostei</taxon>
        <taxon>Neoteleostei</taxon>
        <taxon>Acanthomorphata</taxon>
        <taxon>Eupercaria</taxon>
        <taxon>Perciformes</taxon>
        <taxon>Notothenioidei</taxon>
        <taxon>Channichthyidae</taxon>
        <taxon>Champsocephalus</taxon>
    </lineage>
</organism>
<evidence type="ECO:0000313" key="3">
    <source>
        <dbReference type="Proteomes" id="UP001335648"/>
    </source>
</evidence>
<evidence type="ECO:0000256" key="1">
    <source>
        <dbReference type="SAM" id="MobiDB-lite"/>
    </source>
</evidence>
<sequence>MRPRVTFRKHSACLGRRSERSRDKQLLCSGTVGKVSWTVGKLSYLRSQPQDFHCIPQAVFQASTRNPPPPLRLLLPTQGQAQPSPFQPDLTTHHHHQV</sequence>
<proteinExistence type="predicted"/>
<dbReference type="EMBL" id="JAULUE010002049">
    <property type="protein sequence ID" value="KAK5906735.1"/>
    <property type="molecule type" value="Genomic_DNA"/>
</dbReference>
<evidence type="ECO:0000313" key="2">
    <source>
        <dbReference type="EMBL" id="KAK5906735.1"/>
    </source>
</evidence>
<dbReference type="Proteomes" id="UP001335648">
    <property type="component" value="Unassembled WGS sequence"/>
</dbReference>
<feature type="region of interest" description="Disordered" evidence="1">
    <location>
        <begin position="76"/>
        <end position="98"/>
    </location>
</feature>